<sequence length="1853" mass="204337">MAASSQSPEARELSLVGKVEMRIAMADSDDKLESILKTYLPPLLLKLASEHVSVRNKPRSIKLPVAALLEQYKANPHSQFVRQFDLLYIRQGIGRMSAAESDALFPIAVRGISTDRSVTSAHAATMFNMLLQLSKHFQLPPRGTREDQDLRSTLNIGEDDAKYLASRFGLLLLFTPVKARGDSCPGLIPAECDFLTVQHNEETWKPTSPFGLNLTETKASVAKLLASGIFTDEERFLPALFAAADPASSISGVGEDMLKRALPSISLEDRQIIEELHLYYFGEDYPQGRRRVRVPLRLRILGLLNKSTISTTYPEKIISLVDDGITSSATDATNGAMPMVTTGREASKLRAAVFTYINFVARYGSQESLYAVAPRVLGRLKDFIEGQGWPRPGGNEDLVSRGYAYEVMGLLGKAGPSDLVVEPNLDVLRWLFESLALEMSSNSITVSIEEALSSLIGAFAKGLDSVTTTSLENLLVDQMYKSEQAQQDGKLRSTRYVAVRYANRCLPYDSVKGRWINILAVGGDRNDRPEVKEEGRRGLSPYYYRMLNGSNNVESSDALLQFPAFTDVMEFAFYQASAEGRPLLETPWGAVSHLRTARPGAFYAAIKYCWHLFVQEALRSCSAKPKLDSEWERKVDAAIESDEAVRDAVRRHIRECFGSPTSSTTLQLLMFAFSSSLLAGGRNTQANQADADNMFLDLCALSPDRLVGSVAPFYGSLEQGILSNKHSERQIAAHVFGLLASHPDVQANDSADLQRRVEALLAKTGSWREAVGAAANQVHGAVLALGFYFSRLAVRSGQTSLSDTAYASFVGVAAEMLQNSSDSLIKEGAFSAIGELCLFQNFKPAMLPDADSFKAIVDRTADIAKAGNEKAALALGQMAMVLEETANTEDNADKSILAHVEERLHKLHEIRQAESQFSVGEALTYFASGWQSKALATRLDLDASIPSGPARVDTLERLLEKTLRDSQNTKPALRKASVIWLLCIVQFCGHLGPVQQRLADFQGAFKRCLTDRDDLIQETASRGLGLVYEKGSRQVKDDLVRDLVGSFSDSNKTQLAGYVSEETQLFEPGALPIGDGSVTTYKDIMSLASEVGDSSLVYKFMSMASSNAIWSSRAAFGRFGLSSVLGDSSVDGYLAENPKLYPKLYRYRFDPNSKVQASMNEIWNALVKDSSATIEKHFDPIMEDLLKSILGKEWRVRQASCAAIADLVQGRPLEKYENYLERIWTQCFRVLDDIKESVRAAAASLARVLTGILTRALEADTSASKNASVMLKNVLPFILSTSGLESSAQEVQAFALNTLLEIIKKSSGKTLRPFIPELVERLLGLLSSLEPQEVNYLHLNADKYNLTEQKIDSMRLSSIRSSPLMEAIERCLDLLDERTMDELRPRLESAMKSAVGLPSKVGCSRVLVSLSTRHNIIFRPHSDHFLRLIEKHVLDRNETVSSSYATAAGYIARGASDKQILQAAVFARRSYFESEGDREQIVPRRSIAAGEIINAIAKHATDRFNSLAADILPFVFVAKHDSNEHIKELFQETWSDNVGGPRAVALYLKEIIALSLEYVDSAQWVLKHTAARAIADATTSVASMSSELDVATAELLWPALEKALGGKTWDGKEVVLQAFVKFVQTSRRLWREHCSVAQAIPKVRVGVYATTSHPRGDVLHVFRVSVLIQMWLQIAIREAKRQDPAYRGHALGCLANIAAARDELDMSEQVFDVAEQAMDAVVESENGEAMDIDGAEDGKKWYDARPLLTSYYHALTDYHGRHEMTLVNGVKAMCAAIHVSLLSAVEVGRGVKRVTEVASKLRPLTPRFAGLQSAVVAALTDLHSLLREEASTHDQADYVRVQDELARQLRLWA</sequence>
<evidence type="ECO:0000313" key="1">
    <source>
        <dbReference type="EMBL" id="KAK8216738.1"/>
    </source>
</evidence>
<dbReference type="Proteomes" id="UP001320706">
    <property type="component" value="Unassembled WGS sequence"/>
</dbReference>
<reference evidence="1" key="1">
    <citation type="submission" date="2024-02" db="EMBL/GenBank/DDBJ databases">
        <title>Metagenome Assembled Genome of Zalaria obscura JY119.</title>
        <authorList>
            <person name="Vighnesh L."/>
            <person name="Jagadeeshwari U."/>
            <person name="Venkata Ramana C."/>
            <person name="Sasikala C."/>
        </authorList>
    </citation>
    <scope>NUCLEOTIDE SEQUENCE</scope>
    <source>
        <strain evidence="1">JY119</strain>
    </source>
</reference>
<proteinExistence type="predicted"/>
<comment type="caution">
    <text evidence="1">The sequence shown here is derived from an EMBL/GenBank/DDBJ whole genome shotgun (WGS) entry which is preliminary data.</text>
</comment>
<protein>
    <submittedName>
        <fullName evidence="1">Proteasome component M29</fullName>
    </submittedName>
</protein>
<keyword evidence="2" id="KW-1185">Reference proteome</keyword>
<evidence type="ECO:0000313" key="2">
    <source>
        <dbReference type="Proteomes" id="UP001320706"/>
    </source>
</evidence>
<name>A0ACC3SK78_9PEZI</name>
<gene>
    <name evidence="1" type="primary">ECM29</name>
    <name evidence="1" type="ORF">M8818_001701</name>
</gene>
<dbReference type="EMBL" id="JAMKPW020000007">
    <property type="protein sequence ID" value="KAK8216738.1"/>
    <property type="molecule type" value="Genomic_DNA"/>
</dbReference>
<keyword evidence="1" id="KW-0647">Proteasome</keyword>
<organism evidence="1 2">
    <name type="scientific">Zalaria obscura</name>
    <dbReference type="NCBI Taxonomy" id="2024903"/>
    <lineage>
        <taxon>Eukaryota</taxon>
        <taxon>Fungi</taxon>
        <taxon>Dikarya</taxon>
        <taxon>Ascomycota</taxon>
        <taxon>Pezizomycotina</taxon>
        <taxon>Dothideomycetes</taxon>
        <taxon>Dothideomycetidae</taxon>
        <taxon>Dothideales</taxon>
        <taxon>Zalariaceae</taxon>
        <taxon>Zalaria</taxon>
    </lineage>
</organism>
<accession>A0ACC3SK78</accession>